<feature type="transmembrane region" description="Helical" evidence="7">
    <location>
        <begin position="308"/>
        <end position="328"/>
    </location>
</feature>
<dbReference type="PANTHER" id="PTHR30250:SF11">
    <property type="entry name" value="O-ANTIGEN TRANSPORTER-RELATED"/>
    <property type="match status" value="1"/>
</dbReference>
<dbReference type="OrthoDB" id="9815248at2"/>
<evidence type="ECO:0000256" key="4">
    <source>
        <dbReference type="ARBA" id="ARBA00022989"/>
    </source>
</evidence>
<sequence>MKRFLLYGLASGFNRGGMFLILPLLSTFLSIADYGRFSIYIVLVQLLVPFISLNIVSIIGREIFEKYRVTVFFTVAFVRFASASILLCVLGYILFQSVTLLIIIYALMEAIFLIISTFVRFKDSAENYFYICIGKMILLVILLAIIFFTYRAYLSKVDVLLIIFALSNLTIVLPFSKFLMAIKIRNRQLFGTLNKQRVIIFFAVGILPHTLAQWVTSGADRFFVKYYGGDIQLGYYSYGYAIAAVYMVVNSALALGMPQLCVQKFTSYNSDVFFNRYKYLVTASWLAFFTIVNIGLFTIKTKYNVTELYWVIYFVLVGLYFLSYYYYYSSYLFYARKSKQLSGITIVTALLNIVLILFLTPILGINGTAISTAGSYGIYACLTYYYASKHYQIRGVTFPIIFMTSFTILLFIIDYFTVQL</sequence>
<protein>
    <recommendedName>
        <fullName evidence="6">Putative O-antigen transporter</fullName>
    </recommendedName>
</protein>
<dbReference type="AlphaFoldDB" id="A0A084ZLD9"/>
<evidence type="ECO:0000256" key="5">
    <source>
        <dbReference type="ARBA" id="ARBA00023136"/>
    </source>
</evidence>
<feature type="transmembrane region" description="Helical" evidence="7">
    <location>
        <begin position="71"/>
        <end position="94"/>
    </location>
</feature>
<dbReference type="InterPro" id="IPR050833">
    <property type="entry name" value="Poly_Biosynth_Transport"/>
</dbReference>
<evidence type="ECO:0000256" key="2">
    <source>
        <dbReference type="ARBA" id="ARBA00022475"/>
    </source>
</evidence>
<feature type="transmembrane region" description="Helical" evidence="7">
    <location>
        <begin position="198"/>
        <end position="215"/>
    </location>
</feature>
<evidence type="ECO:0000256" key="7">
    <source>
        <dbReference type="SAM" id="Phobius"/>
    </source>
</evidence>
<feature type="transmembrane region" description="Helical" evidence="7">
    <location>
        <begin position="12"/>
        <end position="31"/>
    </location>
</feature>
<keyword evidence="2" id="KW-1003">Cell membrane</keyword>
<feature type="transmembrane region" description="Helical" evidence="7">
    <location>
        <begin position="369"/>
        <end position="387"/>
    </location>
</feature>
<proteinExistence type="predicted"/>
<dbReference type="RefSeq" id="WP_038162927.1">
    <property type="nucleotide sequence ID" value="NZ_JMTB01000126.1"/>
</dbReference>
<dbReference type="Proteomes" id="UP000028630">
    <property type="component" value="Unassembled WGS sequence"/>
</dbReference>
<feature type="transmembrane region" description="Helical" evidence="7">
    <location>
        <begin position="100"/>
        <end position="121"/>
    </location>
</feature>
<dbReference type="EMBL" id="JMTB01000126">
    <property type="protein sequence ID" value="KFB98283.1"/>
    <property type="molecule type" value="Genomic_DNA"/>
</dbReference>
<evidence type="ECO:0000256" key="1">
    <source>
        <dbReference type="ARBA" id="ARBA00004651"/>
    </source>
</evidence>
<accession>A0A084ZLD9</accession>
<evidence type="ECO:0000256" key="3">
    <source>
        <dbReference type="ARBA" id="ARBA00022692"/>
    </source>
</evidence>
<keyword evidence="9" id="KW-1185">Reference proteome</keyword>
<keyword evidence="4 7" id="KW-1133">Transmembrane helix</keyword>
<feature type="transmembrane region" description="Helical" evidence="7">
    <location>
        <begin position="235"/>
        <end position="256"/>
    </location>
</feature>
<keyword evidence="5 7" id="KW-0472">Membrane</keyword>
<evidence type="ECO:0000313" key="8">
    <source>
        <dbReference type="EMBL" id="KFB98283.1"/>
    </source>
</evidence>
<reference evidence="9" key="1">
    <citation type="submission" date="2014-05" db="EMBL/GenBank/DDBJ databases">
        <title>ATOL: Assembling a taxonomically balanced genome-scale reconstruction of the evolutionary history of the Enterobacteriaceae.</title>
        <authorList>
            <person name="Plunkett G. III"/>
            <person name="Neeno-Eckwall E.C."/>
            <person name="Glasner J.D."/>
            <person name="Perna N.T."/>
        </authorList>
    </citation>
    <scope>NUCLEOTIDE SEQUENCE [LARGE SCALE GENOMIC DNA]</scope>
    <source>
        <strain evidence="9">ATCC 49490</strain>
    </source>
</reference>
<dbReference type="PANTHER" id="PTHR30250">
    <property type="entry name" value="PST FAMILY PREDICTED COLANIC ACID TRANSPORTER"/>
    <property type="match status" value="1"/>
</dbReference>
<organism evidence="8 9">
    <name type="scientific">Trabulsiella guamensis ATCC 49490</name>
    <dbReference type="NCBI Taxonomy" id="1005994"/>
    <lineage>
        <taxon>Bacteria</taxon>
        <taxon>Pseudomonadati</taxon>
        <taxon>Pseudomonadota</taxon>
        <taxon>Gammaproteobacteria</taxon>
        <taxon>Enterobacterales</taxon>
        <taxon>Enterobacteriaceae</taxon>
        <taxon>Trabulsiella</taxon>
    </lineage>
</organism>
<feature type="transmembrane region" description="Helical" evidence="7">
    <location>
        <begin position="159"/>
        <end position="178"/>
    </location>
</feature>
<feature type="transmembrane region" description="Helical" evidence="7">
    <location>
        <begin position="399"/>
        <end position="418"/>
    </location>
</feature>
<feature type="transmembrane region" description="Helical" evidence="7">
    <location>
        <begin position="128"/>
        <end position="153"/>
    </location>
</feature>
<comment type="subcellular location">
    <subcellularLocation>
        <location evidence="1">Cell membrane</location>
        <topology evidence="1">Multi-pass membrane protein</topology>
    </subcellularLocation>
</comment>
<dbReference type="GO" id="GO:0005886">
    <property type="term" value="C:plasma membrane"/>
    <property type="evidence" value="ECO:0007669"/>
    <property type="project" value="UniProtKB-SubCell"/>
</dbReference>
<feature type="transmembrane region" description="Helical" evidence="7">
    <location>
        <begin position="340"/>
        <end position="363"/>
    </location>
</feature>
<feature type="transmembrane region" description="Helical" evidence="7">
    <location>
        <begin position="277"/>
        <end position="296"/>
    </location>
</feature>
<comment type="caution">
    <text evidence="8">The sequence shown here is derived from an EMBL/GenBank/DDBJ whole genome shotgun (WGS) entry which is preliminary data.</text>
</comment>
<feature type="transmembrane region" description="Helical" evidence="7">
    <location>
        <begin position="37"/>
        <end position="59"/>
    </location>
</feature>
<gene>
    <name evidence="8" type="ORF">GTGU_04534</name>
</gene>
<dbReference type="eggNOG" id="COG2244">
    <property type="taxonomic scope" value="Bacteria"/>
</dbReference>
<name>A0A084ZLD9_9ENTR</name>
<evidence type="ECO:0000313" key="9">
    <source>
        <dbReference type="Proteomes" id="UP000028630"/>
    </source>
</evidence>
<keyword evidence="3 7" id="KW-0812">Transmembrane</keyword>
<evidence type="ECO:0000256" key="6">
    <source>
        <dbReference type="ARBA" id="ARBA00049738"/>
    </source>
</evidence>